<evidence type="ECO:0000256" key="2">
    <source>
        <dbReference type="ARBA" id="ARBA00022475"/>
    </source>
</evidence>
<reference evidence="9 10" key="1">
    <citation type="journal article" date="2012" name="J. Am. Chem. Soc.">
        <title>Bacterial biosynthesis and maturation of the didemnin anti-cancer agents.</title>
        <authorList>
            <person name="Xu Y."/>
            <person name="Kersten R.D."/>
            <person name="Nam S.J."/>
            <person name="Lu L."/>
            <person name="Al-Suwailem A.M."/>
            <person name="Zheng H."/>
            <person name="Fenical W."/>
            <person name="Dorrestein P.C."/>
            <person name="Moore B.S."/>
            <person name="Qian P.Y."/>
        </authorList>
    </citation>
    <scope>NUCLEOTIDE SEQUENCE [LARGE SCALE GENOMIC DNA]</scope>
    <source>
        <strain evidence="9 10">KA081020-065</strain>
    </source>
</reference>
<dbReference type="InterPro" id="IPR010656">
    <property type="entry name" value="DctM"/>
</dbReference>
<feature type="transmembrane region" description="Helical" evidence="7">
    <location>
        <begin position="360"/>
        <end position="387"/>
    </location>
</feature>
<dbReference type="KEGG" id="tmo:TMO_1804"/>
<comment type="function">
    <text evidence="7">Part of the tripartite ATP-independent periplasmic (TRAP) transport system.</text>
</comment>
<feature type="domain" description="TRAP C4-dicarboxylate transport system permease DctM subunit" evidence="8">
    <location>
        <begin position="13"/>
        <end position="424"/>
    </location>
</feature>
<feature type="transmembrane region" description="Helical" evidence="7">
    <location>
        <begin position="399"/>
        <end position="419"/>
    </location>
</feature>
<dbReference type="PANTHER" id="PTHR33362">
    <property type="entry name" value="SIALIC ACID TRAP TRANSPORTER PERMEASE PROTEIN SIAT-RELATED"/>
    <property type="match status" value="1"/>
</dbReference>
<feature type="transmembrane region" description="Helical" evidence="7">
    <location>
        <begin position="319"/>
        <end position="348"/>
    </location>
</feature>
<dbReference type="Pfam" id="PF06808">
    <property type="entry name" value="DctM"/>
    <property type="match status" value="1"/>
</dbReference>
<evidence type="ECO:0000256" key="7">
    <source>
        <dbReference type="RuleBase" id="RU369079"/>
    </source>
</evidence>
<keyword evidence="2" id="KW-1003">Cell membrane</keyword>
<dbReference type="PANTHER" id="PTHR33362:SF5">
    <property type="entry name" value="C4-DICARBOXYLATE TRAP TRANSPORTER LARGE PERMEASE PROTEIN DCTM"/>
    <property type="match status" value="1"/>
</dbReference>
<keyword evidence="6 7" id="KW-0472">Membrane</keyword>
<feature type="transmembrane region" description="Helical" evidence="7">
    <location>
        <begin position="176"/>
        <end position="197"/>
    </location>
</feature>
<organism evidence="9 10">
    <name type="scientific">Tistrella mobilis (strain KA081020-065)</name>
    <dbReference type="NCBI Taxonomy" id="1110502"/>
    <lineage>
        <taxon>Bacteria</taxon>
        <taxon>Pseudomonadati</taxon>
        <taxon>Pseudomonadota</taxon>
        <taxon>Alphaproteobacteria</taxon>
        <taxon>Geminicoccales</taxon>
        <taxon>Geminicoccaceae</taxon>
        <taxon>Tistrella</taxon>
    </lineage>
</organism>
<name>I3TLK5_TISMK</name>
<comment type="similarity">
    <text evidence="7">Belongs to the TRAP transporter large permease family.</text>
</comment>
<feature type="transmembrane region" description="Helical" evidence="7">
    <location>
        <begin position="62"/>
        <end position="87"/>
    </location>
</feature>
<comment type="subunit">
    <text evidence="7">The complex comprises the extracytoplasmic solute receptor protein and the two transmembrane proteins.</text>
</comment>
<sequence length="435" mass="45193">MTPIDISVLVLAGAVLLILLRLPVAIALGLSAFAGAVALLPLPAAVSIMTRTPHEFAASWEYSAVPLFLAMGALIVRTGLSDSLFILASRAFARIPGGLAIATNFAGAAFGAASGSSLATTIALGRLATPRMLRAGYDPGLATAVTACSGTMAALIPPSIPLIVYGILAEQSVVRLFFAGILPGLLTALGYGVMIWIRSVRHPELAPPPARDTDEDLPISWSILALPMIAILVLGGIYGGWFSPGQAGAVGTLAVIALSALQPGVTWPRLREAFADTARQTASILFVAAGAMMLTRTMALTGLPAALASFVADAGLSPALLLAALSLLFLLLGMILDPFGIMMLAVAVLLPTLEQAGFNLIWMGIVIVKYIEIGVITPPVGMNVFAAKSIAPPSISLTVIFRGVSWFLVVEMVILVILLTSPELVLWLPDLMTSR</sequence>
<evidence type="ECO:0000256" key="1">
    <source>
        <dbReference type="ARBA" id="ARBA00004429"/>
    </source>
</evidence>
<protein>
    <recommendedName>
        <fullName evidence="7">TRAP transporter large permease protein</fullName>
    </recommendedName>
</protein>
<evidence type="ECO:0000256" key="4">
    <source>
        <dbReference type="ARBA" id="ARBA00022692"/>
    </source>
</evidence>
<dbReference type="InterPro" id="IPR004681">
    <property type="entry name" value="TRAP_DctM"/>
</dbReference>
<dbReference type="PIRSF" id="PIRSF006066">
    <property type="entry name" value="HI0050"/>
    <property type="match status" value="1"/>
</dbReference>
<dbReference type="Proteomes" id="UP000005258">
    <property type="component" value="Chromosome"/>
</dbReference>
<evidence type="ECO:0000256" key="3">
    <source>
        <dbReference type="ARBA" id="ARBA00022519"/>
    </source>
</evidence>
<keyword evidence="7" id="KW-0813">Transport</keyword>
<dbReference type="HOGENOM" id="CLU_019824_4_0_5"/>
<dbReference type="EMBL" id="CP003236">
    <property type="protein sequence ID" value="AFK53643.1"/>
    <property type="molecule type" value="Genomic_DNA"/>
</dbReference>
<keyword evidence="4 7" id="KW-0812">Transmembrane</keyword>
<feature type="transmembrane region" description="Helical" evidence="7">
    <location>
        <begin position="144"/>
        <end position="169"/>
    </location>
</feature>
<dbReference type="GO" id="GO:0022857">
    <property type="term" value="F:transmembrane transporter activity"/>
    <property type="evidence" value="ECO:0007669"/>
    <property type="project" value="UniProtKB-UniRule"/>
</dbReference>
<keyword evidence="3 7" id="KW-0997">Cell inner membrane</keyword>
<dbReference type="NCBIfam" id="TIGR00786">
    <property type="entry name" value="dctM"/>
    <property type="match status" value="1"/>
</dbReference>
<feature type="transmembrane region" description="Helical" evidence="7">
    <location>
        <begin position="217"/>
        <end position="240"/>
    </location>
</feature>
<dbReference type="PATRIC" id="fig|1110502.3.peg.1858"/>
<dbReference type="eggNOG" id="COG1593">
    <property type="taxonomic scope" value="Bacteria"/>
</dbReference>
<evidence type="ECO:0000256" key="6">
    <source>
        <dbReference type="ARBA" id="ARBA00023136"/>
    </source>
</evidence>
<comment type="caution">
    <text evidence="7">Lacks conserved residue(s) required for the propagation of feature annotation.</text>
</comment>
<dbReference type="RefSeq" id="WP_014745321.1">
    <property type="nucleotide sequence ID" value="NC_017956.1"/>
</dbReference>
<evidence type="ECO:0000256" key="5">
    <source>
        <dbReference type="ARBA" id="ARBA00022989"/>
    </source>
</evidence>
<evidence type="ECO:0000313" key="10">
    <source>
        <dbReference type="Proteomes" id="UP000005258"/>
    </source>
</evidence>
<dbReference type="GO" id="GO:0005886">
    <property type="term" value="C:plasma membrane"/>
    <property type="evidence" value="ECO:0007669"/>
    <property type="project" value="UniProtKB-SubCell"/>
</dbReference>
<evidence type="ECO:0000259" key="8">
    <source>
        <dbReference type="Pfam" id="PF06808"/>
    </source>
</evidence>
<feature type="transmembrane region" description="Helical" evidence="7">
    <location>
        <begin position="99"/>
        <end position="124"/>
    </location>
</feature>
<keyword evidence="5 7" id="KW-1133">Transmembrane helix</keyword>
<dbReference type="STRING" id="1110502.TMO_1804"/>
<evidence type="ECO:0000313" key="9">
    <source>
        <dbReference type="EMBL" id="AFK53643.1"/>
    </source>
</evidence>
<accession>I3TLK5</accession>
<feature type="transmembrane region" description="Helical" evidence="7">
    <location>
        <begin position="285"/>
        <end position="307"/>
    </location>
</feature>
<dbReference type="AlphaFoldDB" id="I3TLK5"/>
<gene>
    <name evidence="9" type="ordered locus">TMO_1804</name>
</gene>
<proteinExistence type="inferred from homology"/>
<keyword evidence="10" id="KW-1185">Reference proteome</keyword>
<comment type="subcellular location">
    <subcellularLocation>
        <location evidence="1 7">Cell inner membrane</location>
        <topology evidence="1 7">Multi-pass membrane protein</topology>
    </subcellularLocation>
</comment>